<evidence type="ECO:0008006" key="3">
    <source>
        <dbReference type="Google" id="ProtNLM"/>
    </source>
</evidence>
<dbReference type="OrthoDB" id="413520at2759"/>
<dbReference type="SUPFAM" id="SSF51197">
    <property type="entry name" value="Clavaminate synthase-like"/>
    <property type="match status" value="1"/>
</dbReference>
<keyword evidence="2" id="KW-1185">Reference proteome</keyword>
<dbReference type="PANTHER" id="PTHR37563:SF2">
    <property type="entry name" value="PHYTANOYL-COA DIOXYGENASE FAMILY PROTEIN (AFU_ORTHOLOGUE AFUA_2G03330)"/>
    <property type="match status" value="1"/>
</dbReference>
<protein>
    <recommendedName>
        <fullName evidence="3">Phytanoyl-CoA dioxygenase</fullName>
    </recommendedName>
</protein>
<dbReference type="Pfam" id="PF05721">
    <property type="entry name" value="PhyH"/>
    <property type="match status" value="1"/>
</dbReference>
<dbReference type="Gene3D" id="2.60.120.620">
    <property type="entry name" value="q2cbj1_9rhob like domain"/>
    <property type="match status" value="1"/>
</dbReference>
<dbReference type="EMBL" id="JAGTXO010000005">
    <property type="protein sequence ID" value="KAG8467842.1"/>
    <property type="molecule type" value="Genomic_DNA"/>
</dbReference>
<dbReference type="InterPro" id="IPR051961">
    <property type="entry name" value="Fungal_Metabolite_Diox"/>
</dbReference>
<dbReference type="InterPro" id="IPR008775">
    <property type="entry name" value="Phytyl_CoA_dOase-like"/>
</dbReference>
<reference evidence="1" key="1">
    <citation type="submission" date="2021-05" db="EMBL/GenBank/DDBJ databases">
        <title>The genome of the haptophyte Pavlova lutheri (Diacronema luteri, Pavlovales) - a model for lipid biosynthesis in eukaryotic algae.</title>
        <authorList>
            <person name="Hulatt C.J."/>
            <person name="Posewitz M.C."/>
        </authorList>
    </citation>
    <scope>NUCLEOTIDE SEQUENCE</scope>
    <source>
        <strain evidence="1">NIVA-4/92</strain>
    </source>
</reference>
<proteinExistence type="predicted"/>
<organism evidence="1 2">
    <name type="scientific">Diacronema lutheri</name>
    <name type="common">Unicellular marine alga</name>
    <name type="synonym">Monochrysis lutheri</name>
    <dbReference type="NCBI Taxonomy" id="2081491"/>
    <lineage>
        <taxon>Eukaryota</taxon>
        <taxon>Haptista</taxon>
        <taxon>Haptophyta</taxon>
        <taxon>Pavlovophyceae</taxon>
        <taxon>Pavlovales</taxon>
        <taxon>Pavlovaceae</taxon>
        <taxon>Diacronema</taxon>
    </lineage>
</organism>
<evidence type="ECO:0000313" key="1">
    <source>
        <dbReference type="EMBL" id="KAG8467842.1"/>
    </source>
</evidence>
<evidence type="ECO:0000313" key="2">
    <source>
        <dbReference type="Proteomes" id="UP000751190"/>
    </source>
</evidence>
<dbReference type="AlphaFoldDB" id="A0A8J6CAN7"/>
<dbReference type="PANTHER" id="PTHR37563">
    <property type="entry name" value="PHYTANOYL-COA DIOXYGENASE FAMILY PROTEIN (AFU_ORTHOLOGUE AFUA_2G03330)"/>
    <property type="match status" value="1"/>
</dbReference>
<sequence length="287" mass="31081">MAAGENGAGKVEWRIRITPEEVRARELTACSIARAGRSLRENGCVLLAPALVRHELCVAASERAVADLRLLLQRAARTYPGRDPLRDRIYSAELCNRTDHGRRYDVRIDAALCGPPWREIFDAAREFTRPVLREAAILGDDAGAGRVYTAGCVTSLAGGVAQGFHRDGDEPGCVNVFCPLVNVDAANGPTELIVGSHLWSRQQAAEVAALAEGDSAFAARARVVRASAERGALLLFDFRTLHRGARHPPTLERDEGFDAPARPVLYAVAARPGVVAWDFFDHPSLSP</sequence>
<accession>A0A8J6CAN7</accession>
<name>A0A8J6CAN7_DIALT</name>
<dbReference type="Proteomes" id="UP000751190">
    <property type="component" value="Unassembled WGS sequence"/>
</dbReference>
<gene>
    <name evidence="1" type="ORF">KFE25_006894</name>
</gene>
<comment type="caution">
    <text evidence="1">The sequence shown here is derived from an EMBL/GenBank/DDBJ whole genome shotgun (WGS) entry which is preliminary data.</text>
</comment>